<evidence type="ECO:0000256" key="7">
    <source>
        <dbReference type="ARBA" id="ARBA00023002"/>
    </source>
</evidence>
<dbReference type="FunFam" id="1.10.630.10:FF:000003">
    <property type="entry name" value="cytochrome P450 3A12-like isoform X2"/>
    <property type="match status" value="1"/>
</dbReference>
<dbReference type="Proteomes" id="UP000070412">
    <property type="component" value="Unassembled WGS sequence"/>
</dbReference>
<dbReference type="PANTHER" id="PTHR24302:SF15">
    <property type="entry name" value="FATTY-ACID PEROXYGENASE"/>
    <property type="match status" value="1"/>
</dbReference>
<dbReference type="PROSITE" id="PS00086">
    <property type="entry name" value="CYTOCHROME_P450"/>
    <property type="match status" value="1"/>
</dbReference>
<comment type="cofactor">
    <cofactor evidence="1">
        <name>heme</name>
        <dbReference type="ChEBI" id="CHEBI:30413"/>
    </cofactor>
</comment>
<keyword evidence="6" id="KW-0256">Endoplasmic reticulum</keyword>
<dbReference type="Gene3D" id="1.10.630.10">
    <property type="entry name" value="Cytochrome P450"/>
    <property type="match status" value="2"/>
</dbReference>
<proteinExistence type="inferred from homology"/>
<dbReference type="GO" id="GO:0020037">
    <property type="term" value="F:heme binding"/>
    <property type="evidence" value="ECO:0007669"/>
    <property type="project" value="InterPro"/>
</dbReference>
<keyword evidence="4" id="KW-0349">Heme</keyword>
<evidence type="ECO:0000256" key="1">
    <source>
        <dbReference type="ARBA" id="ARBA00001971"/>
    </source>
</evidence>
<evidence type="ECO:0000256" key="8">
    <source>
        <dbReference type="ARBA" id="ARBA00023004"/>
    </source>
</evidence>
<dbReference type="GO" id="GO:0016705">
    <property type="term" value="F:oxidoreductase activity, acting on paired donors, with incorporation or reduction of molecular oxygen"/>
    <property type="evidence" value="ECO:0007669"/>
    <property type="project" value="InterPro"/>
</dbReference>
<keyword evidence="7" id="KW-0560">Oxidoreductase</keyword>
<keyword evidence="15" id="KW-1185">Reference proteome</keyword>
<evidence type="ECO:0000256" key="10">
    <source>
        <dbReference type="ARBA" id="ARBA00023136"/>
    </source>
</evidence>
<dbReference type="GO" id="GO:0005789">
    <property type="term" value="C:endoplasmic reticulum membrane"/>
    <property type="evidence" value="ECO:0007669"/>
    <property type="project" value="UniProtKB-SubCell"/>
</dbReference>
<sequence length="1024" mass="119724">MFSSSLLDGSLANMALVITLTIVTVLLALHNYFYSYWERRGIKSPPVIPFIGSLMSLWKPEALHLLENNRKYGKVHGVYQLAKPILMISDPNLIKRVLVQDFNIFRNRSNSSNQESTFQKNLIALRDQDWKRIRSILSPMFTTSKLKKMESVMYNSIDSLVEDIEKKVEQKQPIIIRSVTGNFTMDVIAKCAFATDTNAHSDKENPFIRNAMKFFDFSIIQTIVRLVTPKILYKILYKIHTPLYYSEANTFFKNLGFHLIEQRKKSEGKHFDDMLQLMVDARLGKDERYEKADEFDLFQVNLGKDEIEKEKELFKDVIGSKYLSEEEIVAQSMIFFLAGYETTATTMAFCFYELAMNQDVQQKLFDEIRSVLHDGKQLNYSSVMTLPYLDAVLSETLRKYPPAILLNRQASEDYYFKEYDVTVEKDRSVMIPVYAIHHDPQYYPDPDRYDPERFMPENRDKSFHTPIYRPRSTTKMNFLEVLQAISFIVMIWYVLWQLFNQFIQNSYWKRRGIKGPFVVPFFGNFITIFTPQPLNQLANSIKYGKVTGLFRGTSPMLMITDPKLIQRVLVKDFNYFRNRSPVPSRNQFVKDNFFSLRDEKWKRVRSIVSPTFSSHKLRKMSSIIDGCVRSIIKAVDRELVQKQEKSTIAIEKIFHNFGMDVIARCAFATETNALNDQSNEDIFVINARKLFEFDILGLVLSIILPEFIQDIFVKLRLPHFYQESNEFFRKIATKLIANRKANPNEKHDDLLQLMINARLRDNDKDNEEGKKEEIPDSSSINRLSDNFQLNLGKEEMELERKLFKKVSGTKYLSDDEILAQSVLFFQVGYDTAAKTLKHLFYELTLNEKIQERLYREIDDAFRSKPDSIDYDIVVDLPYLNAIISETLRKYPSALIMGREAADDYRVDEYNLTIEKGTGIIISIYAIHHNPEYYPEPERFDPERFMPGNLEKIIPYTYLPFGGGPRNCIGMRFVMTEMKLCVARLIHTFRFVRTSRTSDRLKILNDLLFLNTSPVYIGAERRSRT</sequence>
<comment type="similarity">
    <text evidence="3">Belongs to the cytochrome P450 family.</text>
</comment>
<keyword evidence="5" id="KW-0479">Metal-binding</keyword>
<feature type="transmembrane region" description="Helical" evidence="12">
    <location>
        <begin position="478"/>
        <end position="499"/>
    </location>
</feature>
<dbReference type="InterPro" id="IPR001128">
    <property type="entry name" value="Cyt_P450"/>
</dbReference>
<dbReference type="PRINTS" id="PR00463">
    <property type="entry name" value="EP450I"/>
</dbReference>
<dbReference type="GO" id="GO:0005506">
    <property type="term" value="F:iron ion binding"/>
    <property type="evidence" value="ECO:0007669"/>
    <property type="project" value="InterPro"/>
</dbReference>
<dbReference type="EMBL" id="WVUK01000057">
    <property type="protein sequence ID" value="KAF7492085.1"/>
    <property type="molecule type" value="Genomic_DNA"/>
</dbReference>
<evidence type="ECO:0000313" key="13">
    <source>
        <dbReference type="EMBL" id="KAF7492085.1"/>
    </source>
</evidence>
<evidence type="ECO:0000313" key="14">
    <source>
        <dbReference type="EnsemblMetazoa" id="KAF7492085.1"/>
    </source>
</evidence>
<dbReference type="InterPro" id="IPR050705">
    <property type="entry name" value="Cytochrome_P450_3A"/>
</dbReference>
<dbReference type="InterPro" id="IPR017972">
    <property type="entry name" value="Cyt_P450_CS"/>
</dbReference>
<evidence type="ECO:0000256" key="9">
    <source>
        <dbReference type="ARBA" id="ARBA00023033"/>
    </source>
</evidence>
<comment type="function">
    <text evidence="11">Cytochromes P450 are a group of heme-thiolate monooxygenases. They oxidize a variety of structurally unrelated compounds, including steroids, fatty acids, and xenobiotics.</text>
</comment>
<evidence type="ECO:0000256" key="4">
    <source>
        <dbReference type="ARBA" id="ARBA00022617"/>
    </source>
</evidence>
<dbReference type="PRINTS" id="PR00385">
    <property type="entry name" value="P450"/>
</dbReference>
<keyword evidence="10 12" id="KW-0472">Membrane</keyword>
<dbReference type="AlphaFoldDB" id="A0A834R832"/>
<dbReference type="InterPro" id="IPR036396">
    <property type="entry name" value="Cyt_P450_sf"/>
</dbReference>
<keyword evidence="8" id="KW-0408">Iron</keyword>
<organism evidence="13">
    <name type="scientific">Sarcoptes scabiei</name>
    <name type="common">Itch mite</name>
    <name type="synonym">Acarus scabiei</name>
    <dbReference type="NCBI Taxonomy" id="52283"/>
    <lineage>
        <taxon>Eukaryota</taxon>
        <taxon>Metazoa</taxon>
        <taxon>Ecdysozoa</taxon>
        <taxon>Arthropoda</taxon>
        <taxon>Chelicerata</taxon>
        <taxon>Arachnida</taxon>
        <taxon>Acari</taxon>
        <taxon>Acariformes</taxon>
        <taxon>Sarcoptiformes</taxon>
        <taxon>Astigmata</taxon>
        <taxon>Psoroptidia</taxon>
        <taxon>Sarcoptoidea</taxon>
        <taxon>Sarcoptidae</taxon>
        <taxon>Sarcoptinae</taxon>
        <taxon>Sarcoptes</taxon>
    </lineage>
</organism>
<dbReference type="Pfam" id="PF00067">
    <property type="entry name" value="p450"/>
    <property type="match status" value="3"/>
</dbReference>
<evidence type="ECO:0000313" key="15">
    <source>
        <dbReference type="Proteomes" id="UP000070412"/>
    </source>
</evidence>
<dbReference type="PANTHER" id="PTHR24302">
    <property type="entry name" value="CYTOCHROME P450 FAMILY 3"/>
    <property type="match status" value="1"/>
</dbReference>
<reference evidence="13" key="2">
    <citation type="submission" date="2020-01" db="EMBL/GenBank/DDBJ databases">
        <authorList>
            <person name="Korhonen P.K.K."/>
            <person name="Guangxu M.G."/>
            <person name="Wang T.W."/>
            <person name="Stroehlein A.J.S."/>
            <person name="Young N.D."/>
            <person name="Ang C.-S.A."/>
            <person name="Fernando D.W.F."/>
            <person name="Lu H.L."/>
            <person name="Taylor S.T."/>
            <person name="Ehtesham M.E.M."/>
            <person name="Najaraj S.H.N."/>
            <person name="Harsha G.H.G."/>
            <person name="Madugundu A.M."/>
            <person name="Renuse S.R."/>
            <person name="Holt D.H."/>
            <person name="Pandey A.P."/>
            <person name="Papenfuss A.P."/>
            <person name="Gasser R.B.G."/>
            <person name="Fischer K.F."/>
        </authorList>
    </citation>
    <scope>NUCLEOTIDE SEQUENCE</scope>
    <source>
        <strain evidence="13">SSS_KF_BRIS2020</strain>
    </source>
</reference>
<evidence type="ECO:0000256" key="12">
    <source>
        <dbReference type="SAM" id="Phobius"/>
    </source>
</evidence>
<evidence type="ECO:0000256" key="3">
    <source>
        <dbReference type="ARBA" id="ARBA00010617"/>
    </source>
</evidence>
<keyword evidence="12" id="KW-1133">Transmembrane helix</keyword>
<dbReference type="CDD" id="cd11055">
    <property type="entry name" value="CYP3A-like"/>
    <property type="match status" value="1"/>
</dbReference>
<comment type="subcellular location">
    <subcellularLocation>
        <location evidence="2">Endoplasmic reticulum membrane</location>
    </subcellularLocation>
</comment>
<name>A0A834R832_SARSC</name>
<protein>
    <submittedName>
        <fullName evidence="13">Cytochrome P450 3A24</fullName>
    </submittedName>
</protein>
<dbReference type="OrthoDB" id="6428965at2759"/>
<dbReference type="SUPFAM" id="SSF48264">
    <property type="entry name" value="Cytochrome P450"/>
    <property type="match status" value="2"/>
</dbReference>
<reference evidence="15" key="1">
    <citation type="journal article" date="2020" name="PLoS Negl. Trop. Dis.">
        <title>High-quality nuclear genome for Sarcoptes scabiei-A critical resource for a neglected parasite.</title>
        <authorList>
            <person name="Korhonen P.K."/>
            <person name="Gasser R.B."/>
            <person name="Ma G."/>
            <person name="Wang T."/>
            <person name="Stroehlein A.J."/>
            <person name="Young N.D."/>
            <person name="Ang C.S."/>
            <person name="Fernando D.D."/>
            <person name="Lu H.C."/>
            <person name="Taylor S."/>
            <person name="Reynolds S.L."/>
            <person name="Mofiz E."/>
            <person name="Najaraj S.H."/>
            <person name="Gowda H."/>
            <person name="Madugundu A."/>
            <person name="Renuse S."/>
            <person name="Holt D."/>
            <person name="Pandey A."/>
            <person name="Papenfuss A.T."/>
            <person name="Fischer K."/>
        </authorList>
    </citation>
    <scope>NUCLEOTIDE SEQUENCE [LARGE SCALE GENOMIC DNA]</scope>
</reference>
<keyword evidence="12" id="KW-0812">Transmembrane</keyword>
<evidence type="ECO:0000256" key="2">
    <source>
        <dbReference type="ARBA" id="ARBA00004586"/>
    </source>
</evidence>
<keyword evidence="9" id="KW-0503">Monooxygenase</keyword>
<dbReference type="EnsemblMetazoa" id="SSS_2509s_mrna">
    <property type="protein sequence ID" value="KAF7492085.1"/>
    <property type="gene ID" value="SSS_2509"/>
</dbReference>
<reference evidence="14" key="3">
    <citation type="submission" date="2022-06" db="UniProtKB">
        <authorList>
            <consortium name="EnsemblMetazoa"/>
        </authorList>
    </citation>
    <scope>IDENTIFICATION</scope>
</reference>
<accession>A0A834R832</accession>
<gene>
    <name evidence="13" type="ORF">SSS_2509</name>
</gene>
<evidence type="ECO:0000256" key="6">
    <source>
        <dbReference type="ARBA" id="ARBA00022824"/>
    </source>
</evidence>
<dbReference type="InterPro" id="IPR002401">
    <property type="entry name" value="Cyt_P450_E_grp-I"/>
</dbReference>
<evidence type="ECO:0000256" key="11">
    <source>
        <dbReference type="ARBA" id="ARBA00043906"/>
    </source>
</evidence>
<feature type="transmembrane region" description="Helical" evidence="12">
    <location>
        <begin position="12"/>
        <end position="34"/>
    </location>
</feature>
<evidence type="ECO:0000256" key="5">
    <source>
        <dbReference type="ARBA" id="ARBA00022723"/>
    </source>
</evidence>
<dbReference type="GO" id="GO:0008395">
    <property type="term" value="F:steroid hydroxylase activity"/>
    <property type="evidence" value="ECO:0007669"/>
    <property type="project" value="TreeGrafter"/>
</dbReference>